<proteinExistence type="predicted"/>
<gene>
    <name evidence="2" type="ORF">g.25761</name>
</gene>
<feature type="non-terminal residue" evidence="2">
    <location>
        <position position="1"/>
    </location>
</feature>
<accession>A0A1B6GRK7</accession>
<name>A0A1B6GRK7_9HEMI</name>
<dbReference type="AlphaFoldDB" id="A0A1B6GRK7"/>
<evidence type="ECO:0000313" key="2">
    <source>
        <dbReference type="EMBL" id="JAS65040.1"/>
    </source>
</evidence>
<protein>
    <submittedName>
        <fullName evidence="2">Uncharacterized protein</fullName>
    </submittedName>
</protein>
<feature type="non-terminal residue" evidence="2">
    <location>
        <position position="352"/>
    </location>
</feature>
<sequence>KKGRHSILDIIDLDEEELVRASGEKEYPKIGKLMGSIDETIYLDSKKGRHSILDIIDLDEEELVRASGEKEYPKTGKLMGSIDETIYLDSKKGRHSILDIIDLDEEEPVKTYGEEKYSKTDNKMGRPVGEVADKNASSLVEGKKTPIPPMYEERRLTRESEINKPDKPYLLKTDSKDIIPSRLGRTERYSRTDHEMKDSNDYKAEKGHLTLDRMSQTPSQLGSQICGTTDSLDYSTGKGSLILDSMRETTRITDDKNNKIYLDSKQCRPSILDIIDLDEEEPVKTSGEGKYPKTDSKMGRPVGEVADNRSSSVVVGKKTPMNLVYEERRLPREIEINKLDEPDLLKTGGRDT</sequence>
<reference evidence="2" key="1">
    <citation type="submission" date="2015-11" db="EMBL/GenBank/DDBJ databases">
        <title>De novo transcriptome assembly of four potential Pierce s Disease insect vectors from Arizona vineyards.</title>
        <authorList>
            <person name="Tassone E.E."/>
        </authorList>
    </citation>
    <scope>NUCLEOTIDE SEQUENCE</scope>
</reference>
<organism evidence="2">
    <name type="scientific">Cuerna arida</name>
    <dbReference type="NCBI Taxonomy" id="1464854"/>
    <lineage>
        <taxon>Eukaryota</taxon>
        <taxon>Metazoa</taxon>
        <taxon>Ecdysozoa</taxon>
        <taxon>Arthropoda</taxon>
        <taxon>Hexapoda</taxon>
        <taxon>Insecta</taxon>
        <taxon>Pterygota</taxon>
        <taxon>Neoptera</taxon>
        <taxon>Paraneoptera</taxon>
        <taxon>Hemiptera</taxon>
        <taxon>Auchenorrhyncha</taxon>
        <taxon>Membracoidea</taxon>
        <taxon>Cicadellidae</taxon>
        <taxon>Cicadellinae</taxon>
        <taxon>Proconiini</taxon>
        <taxon>Cuerna</taxon>
    </lineage>
</organism>
<evidence type="ECO:0000256" key="1">
    <source>
        <dbReference type="SAM" id="MobiDB-lite"/>
    </source>
</evidence>
<dbReference type="EMBL" id="GECZ01004729">
    <property type="protein sequence ID" value="JAS65040.1"/>
    <property type="molecule type" value="Transcribed_RNA"/>
</dbReference>
<feature type="region of interest" description="Disordered" evidence="1">
    <location>
        <begin position="282"/>
        <end position="314"/>
    </location>
</feature>